<reference evidence="3 4" key="1">
    <citation type="submission" date="2018-03" db="EMBL/GenBank/DDBJ databases">
        <title>Aquarubrobacter algicola gen. nov., sp. nov., a novel actinobacterium isolated from shallow eutrophic lake during the end of cyanobacterial harmful algal blooms.</title>
        <authorList>
            <person name="Chun S.J."/>
        </authorList>
    </citation>
    <scope>NUCLEOTIDE SEQUENCE [LARGE SCALE GENOMIC DNA]</scope>
    <source>
        <strain evidence="3 4">Seoho-28</strain>
    </source>
</reference>
<dbReference type="PANTHER" id="PTHR46401:SF2">
    <property type="entry name" value="GLYCOSYLTRANSFERASE WBBK-RELATED"/>
    <property type="match status" value="1"/>
</dbReference>
<evidence type="ECO:0000259" key="2">
    <source>
        <dbReference type="Pfam" id="PF00534"/>
    </source>
</evidence>
<dbReference type="Gene3D" id="3.40.50.2000">
    <property type="entry name" value="Glycogen Phosphorylase B"/>
    <property type="match status" value="2"/>
</dbReference>
<dbReference type="InterPro" id="IPR001296">
    <property type="entry name" value="Glyco_trans_1"/>
</dbReference>
<accession>A0A2T4UKV4</accession>
<name>A0A2T4UKV4_9ACTN</name>
<evidence type="ECO:0000256" key="1">
    <source>
        <dbReference type="ARBA" id="ARBA00022679"/>
    </source>
</evidence>
<keyword evidence="1" id="KW-0808">Transferase</keyword>
<dbReference type="RefSeq" id="WP_107568495.1">
    <property type="nucleotide sequence ID" value="NZ_PYYB01000001.1"/>
</dbReference>
<evidence type="ECO:0000313" key="3">
    <source>
        <dbReference type="EMBL" id="PTL59851.1"/>
    </source>
</evidence>
<dbReference type="GO" id="GO:0016757">
    <property type="term" value="F:glycosyltransferase activity"/>
    <property type="evidence" value="ECO:0007669"/>
    <property type="project" value="InterPro"/>
</dbReference>
<dbReference type="EMBL" id="PYYB01000001">
    <property type="protein sequence ID" value="PTL59851.1"/>
    <property type="molecule type" value="Genomic_DNA"/>
</dbReference>
<dbReference type="OrthoDB" id="9801609at2"/>
<protein>
    <recommendedName>
        <fullName evidence="2">Glycosyl transferase family 1 domain-containing protein</fullName>
    </recommendedName>
</protein>
<evidence type="ECO:0000313" key="4">
    <source>
        <dbReference type="Proteomes" id="UP000240739"/>
    </source>
</evidence>
<proteinExistence type="predicted"/>
<dbReference type="GO" id="GO:0009103">
    <property type="term" value="P:lipopolysaccharide biosynthetic process"/>
    <property type="evidence" value="ECO:0007669"/>
    <property type="project" value="TreeGrafter"/>
</dbReference>
<gene>
    <name evidence="3" type="ORF">C7Y72_09405</name>
</gene>
<dbReference type="AlphaFoldDB" id="A0A2T4UKV4"/>
<organism evidence="3 4">
    <name type="scientific">Paraconexibacter algicola</name>
    <dbReference type="NCBI Taxonomy" id="2133960"/>
    <lineage>
        <taxon>Bacteria</taxon>
        <taxon>Bacillati</taxon>
        <taxon>Actinomycetota</taxon>
        <taxon>Thermoleophilia</taxon>
        <taxon>Solirubrobacterales</taxon>
        <taxon>Paraconexibacteraceae</taxon>
        <taxon>Paraconexibacter</taxon>
    </lineage>
</organism>
<dbReference type="PANTHER" id="PTHR46401">
    <property type="entry name" value="GLYCOSYLTRANSFERASE WBBK-RELATED"/>
    <property type="match status" value="1"/>
</dbReference>
<dbReference type="Pfam" id="PF00534">
    <property type="entry name" value="Glycos_transf_1"/>
    <property type="match status" value="1"/>
</dbReference>
<dbReference type="SUPFAM" id="SSF53756">
    <property type="entry name" value="UDP-Glycosyltransferase/glycogen phosphorylase"/>
    <property type="match status" value="1"/>
</dbReference>
<dbReference type="CDD" id="cd03801">
    <property type="entry name" value="GT4_PimA-like"/>
    <property type="match status" value="1"/>
</dbReference>
<dbReference type="Proteomes" id="UP000240739">
    <property type="component" value="Unassembled WGS sequence"/>
</dbReference>
<feature type="domain" description="Glycosyl transferase family 1" evidence="2">
    <location>
        <begin position="164"/>
        <end position="318"/>
    </location>
</feature>
<keyword evidence="4" id="KW-1185">Reference proteome</keyword>
<sequence length="344" mass="37149">MIVHQVLSGAGPHDAVTTQAREFRTLFRSWGWSGDIFAGHIDPRIASEVRPLRALGTPTPDALLLVHYSAYAPRLRRVLDLPNRTLLLSHNVTPARWFWDYEPTVAIHCQLGRAQLPEYAARADVVAGVSPYNAAELGSDVVVPILFDPGTLGTPAPDAGRRPHELLFVGRLAPHKRQDELIRLVALLRRHRLPDATLRLVGEPLNPNYRAALAGLADQLAPGAVTIESSLTADELATRYASAGAFVCLSEHEGFCIPLLEAFHFGAPVVARPVGGIPSVAGDAALLVEDRDLAVVAELVALALENRELSDELVRRGAARVGAFDHEHTAVALRAAIERTAAAR</sequence>
<comment type="caution">
    <text evidence="3">The sequence shown here is derived from an EMBL/GenBank/DDBJ whole genome shotgun (WGS) entry which is preliminary data.</text>
</comment>